<dbReference type="InterPro" id="IPR013625">
    <property type="entry name" value="PTB"/>
</dbReference>
<keyword evidence="4" id="KW-0963">Cytoplasm</keyword>
<feature type="compositionally biased region" description="Basic and acidic residues" evidence="7">
    <location>
        <begin position="203"/>
        <end position="217"/>
    </location>
</feature>
<reference evidence="9" key="1">
    <citation type="submission" date="2020-11" db="EMBL/GenBank/DDBJ databases">
        <authorList>
            <person name="Tran Van P."/>
        </authorList>
    </citation>
    <scope>NUCLEOTIDE SEQUENCE</scope>
</reference>
<dbReference type="InterPro" id="IPR033928">
    <property type="entry name" value="EPS8_PTB"/>
</dbReference>
<evidence type="ECO:0000313" key="10">
    <source>
        <dbReference type="Proteomes" id="UP000677054"/>
    </source>
</evidence>
<dbReference type="SMART" id="SM00326">
    <property type="entry name" value="SH3"/>
    <property type="match status" value="1"/>
</dbReference>
<dbReference type="PANTHER" id="PTHR12287">
    <property type="entry name" value="EPIDERMAL GROWTH FACTOR RECEPTOR KINASE SUBSTRATE EPS8-RELATED PROTEIN"/>
    <property type="match status" value="1"/>
</dbReference>
<dbReference type="Gene3D" id="2.30.30.40">
    <property type="entry name" value="SH3 Domains"/>
    <property type="match status" value="1"/>
</dbReference>
<evidence type="ECO:0000313" key="9">
    <source>
        <dbReference type="EMBL" id="CAD7244615.1"/>
    </source>
</evidence>
<dbReference type="InterPro" id="IPR041418">
    <property type="entry name" value="SAM_3"/>
</dbReference>
<feature type="compositionally biased region" description="Basic residues" evidence="7">
    <location>
        <begin position="160"/>
        <end position="169"/>
    </location>
</feature>
<gene>
    <name evidence="9" type="ORF">DSTB1V02_LOCUS4509</name>
</gene>
<feature type="region of interest" description="Disordered" evidence="7">
    <location>
        <begin position="604"/>
        <end position="655"/>
    </location>
</feature>
<dbReference type="EMBL" id="LR900188">
    <property type="protein sequence ID" value="CAD7244615.1"/>
    <property type="molecule type" value="Genomic_DNA"/>
</dbReference>
<feature type="compositionally biased region" description="Low complexity" evidence="7">
    <location>
        <begin position="728"/>
        <end position="738"/>
    </location>
</feature>
<evidence type="ECO:0000256" key="1">
    <source>
        <dbReference type="ARBA" id="ARBA00004496"/>
    </source>
</evidence>
<keyword evidence="10" id="KW-1185">Reference proteome</keyword>
<evidence type="ECO:0000256" key="3">
    <source>
        <dbReference type="ARBA" id="ARBA00022443"/>
    </source>
</evidence>
<comment type="subcellular location">
    <subcellularLocation>
        <location evidence="1">Cytoplasm</location>
    </subcellularLocation>
</comment>
<evidence type="ECO:0000259" key="8">
    <source>
        <dbReference type="PROSITE" id="PS50002"/>
    </source>
</evidence>
<feature type="compositionally biased region" description="Pro residues" evidence="7">
    <location>
        <begin position="701"/>
        <end position="721"/>
    </location>
</feature>
<feature type="region of interest" description="Disordered" evidence="7">
    <location>
        <begin position="290"/>
        <end position="311"/>
    </location>
</feature>
<keyword evidence="5" id="KW-0597">Phosphoprotein</keyword>
<evidence type="ECO:0000256" key="5">
    <source>
        <dbReference type="ARBA" id="ARBA00022553"/>
    </source>
</evidence>
<evidence type="ECO:0000256" key="4">
    <source>
        <dbReference type="ARBA" id="ARBA00022490"/>
    </source>
</evidence>
<proteinExistence type="inferred from homology"/>
<dbReference type="InterPro" id="IPR001452">
    <property type="entry name" value="SH3_domain"/>
</dbReference>
<dbReference type="OrthoDB" id="4680325at2759"/>
<feature type="domain" description="SH3" evidence="8">
    <location>
        <begin position="551"/>
        <end position="610"/>
    </location>
</feature>
<dbReference type="Pfam" id="PF18016">
    <property type="entry name" value="SAM_3"/>
    <property type="match status" value="1"/>
</dbReference>
<dbReference type="PANTHER" id="PTHR12287:SF23">
    <property type="entry name" value="AROUSER, ISOFORM A-RELATED"/>
    <property type="match status" value="1"/>
</dbReference>
<dbReference type="InterPro" id="IPR055093">
    <property type="entry name" value="EPS8_2nd"/>
</dbReference>
<dbReference type="Pfam" id="PF07653">
    <property type="entry name" value="SH3_2"/>
    <property type="match status" value="1"/>
</dbReference>
<dbReference type="InterPro" id="IPR039801">
    <property type="entry name" value="EPS8-like"/>
</dbReference>
<evidence type="ECO:0000256" key="6">
    <source>
        <dbReference type="PROSITE-ProRule" id="PRU00192"/>
    </source>
</evidence>
<dbReference type="FunFam" id="2.30.29.30:FF:000289">
    <property type="entry name" value="Epidermal growth factor receptor kinase substrate 8"/>
    <property type="match status" value="1"/>
</dbReference>
<dbReference type="GO" id="GO:0005886">
    <property type="term" value="C:plasma membrane"/>
    <property type="evidence" value="ECO:0007669"/>
    <property type="project" value="TreeGrafter"/>
</dbReference>
<dbReference type="CDD" id="cd01210">
    <property type="entry name" value="PTB_EPS8"/>
    <property type="match status" value="1"/>
</dbReference>
<feature type="region of interest" description="Disordered" evidence="7">
    <location>
        <begin position="681"/>
        <end position="755"/>
    </location>
</feature>
<dbReference type="InterPro" id="IPR011993">
    <property type="entry name" value="PH-like_dom_sf"/>
</dbReference>
<dbReference type="InterPro" id="IPR036028">
    <property type="entry name" value="SH3-like_dom_sf"/>
</dbReference>
<feature type="region of interest" description="Disordered" evidence="7">
    <location>
        <begin position="893"/>
        <end position="913"/>
    </location>
</feature>
<dbReference type="AlphaFoldDB" id="A0A7R8X7W6"/>
<feature type="region of interest" description="Disordered" evidence="7">
    <location>
        <begin position="194"/>
        <end position="241"/>
    </location>
</feature>
<feature type="region of interest" description="Disordered" evidence="7">
    <location>
        <begin position="160"/>
        <end position="179"/>
    </location>
</feature>
<dbReference type="CDD" id="cd11764">
    <property type="entry name" value="SH3_Eps8"/>
    <property type="match status" value="1"/>
</dbReference>
<feature type="compositionally biased region" description="Basic and acidic residues" evidence="7">
    <location>
        <begin position="633"/>
        <end position="643"/>
    </location>
</feature>
<organism evidence="9">
    <name type="scientific">Darwinula stevensoni</name>
    <dbReference type="NCBI Taxonomy" id="69355"/>
    <lineage>
        <taxon>Eukaryota</taxon>
        <taxon>Metazoa</taxon>
        <taxon>Ecdysozoa</taxon>
        <taxon>Arthropoda</taxon>
        <taxon>Crustacea</taxon>
        <taxon>Oligostraca</taxon>
        <taxon>Ostracoda</taxon>
        <taxon>Podocopa</taxon>
        <taxon>Podocopida</taxon>
        <taxon>Darwinulocopina</taxon>
        <taxon>Darwinuloidea</taxon>
        <taxon>Darwinulidae</taxon>
        <taxon>Darwinula</taxon>
    </lineage>
</organism>
<protein>
    <recommendedName>
        <fullName evidence="8">SH3 domain-containing protein</fullName>
    </recommendedName>
</protein>
<accession>A0A7R8X7W6</accession>
<dbReference type="PROSITE" id="PS50002">
    <property type="entry name" value="SH3"/>
    <property type="match status" value="1"/>
</dbReference>
<dbReference type="EMBL" id="CAJPEV010000671">
    <property type="protein sequence ID" value="CAG0887476.1"/>
    <property type="molecule type" value="Genomic_DNA"/>
</dbReference>
<dbReference type="InterPro" id="IPR013761">
    <property type="entry name" value="SAM/pointed_sf"/>
</dbReference>
<sequence length="952" mass="108004">MYRREERHSNGYSSSDNGSVSSQDEGPIYLLEHLATFAVSAETGVVYPADGMRRLLQMEKTSGIWTQKMRMRIEKKWVVILDNENGDVVERFPMPLIREPTAFTSQDPKELYNNIFIFIVTEDVASHNPSEMHIFQCVNMSAQEVVEDVKLFLAGKGGHLRGGKYRRRSPATAAPEHPINGLSVREQVSIFNSSAANGQHRRISQDSESQLRPEGPGDVRPGPGYVRDMGTGGAGGADMRANYRDLGSADETSSSSSEKCERDVIVLNRCFDDIERFVARLQYTAAARKELERRRNNRKSKKKDLGDGMLSMRAKPPPDRDFVDLFQKFKLCFNLLAKLRDHIHDPNAPELVHFVFTPLALIVNASRTYFYPMDLAASVVAPLLTRDAIELLHNCLTSKENELWQSLGDAWLIPRSQWKGAVENYQPRFDDGWSPGFPVGRDREEEIGAQAAQEAKKRQLAAMKAEEEAQAHLRNKRYSRTGPQRTAYDNMGYLSHEEMQQSRFRERSPTPQSDMRDGLVGGDFSTARSDISADSIERDPERAWLEQLKARVATIVQVTYPRTGNNSKELTVERGEYLEVLDDSRKWWKVQNMSGKVGHVPNTIVTHYVPNDPQQGSSEQEDVFGNPVYSPDYHPDSPREGGMRRPPIQPAPPERIQKEMAGRKDGYEDWNQARWRRVSDVFPHGPPQLYRSHETHTVTPPVQPPPPPPPPPAPPQPPPAKEPPKARQPPIQQNPRPNDWSQRNGYSRNAPEAPIDELKEAFKTLRIRQKKLDVVQTPPVFITENSSANEVQDWLKQKLLPPQICEKLKGMDGKKLFRLTKEVCEKHFGRDEGSRLYSYITLSKNETKFNTASTSELMKILKERRRRAEKGNEGIPPEVLDFQDMLQDEIETDAPEMPPESQVQNGGIPRPTYNPLKRIAAEEATTNPNDAGGGSLRRQIEYQRLKLYGQVP</sequence>
<name>A0A7R8X7W6_9CRUS</name>
<dbReference type="SUPFAM" id="SSF50044">
    <property type="entry name" value="SH3-domain"/>
    <property type="match status" value="1"/>
</dbReference>
<comment type="similarity">
    <text evidence="2">Belongs to the EPS8 family.</text>
</comment>
<feature type="region of interest" description="Disordered" evidence="7">
    <location>
        <begin position="460"/>
        <end position="535"/>
    </location>
</feature>
<keyword evidence="3 6" id="KW-0728">SH3 domain</keyword>
<dbReference type="Gene3D" id="2.30.29.30">
    <property type="entry name" value="Pleckstrin-homology domain (PH domain)/Phosphotyrosine-binding domain (PTB)"/>
    <property type="match status" value="1"/>
</dbReference>
<dbReference type="Gene3D" id="1.10.150.50">
    <property type="entry name" value="Transcription Factor, Ets-1"/>
    <property type="match status" value="1"/>
</dbReference>
<dbReference type="SUPFAM" id="SSF47769">
    <property type="entry name" value="SAM/Pointed domain"/>
    <property type="match status" value="1"/>
</dbReference>
<feature type="compositionally biased region" description="Low complexity" evidence="7">
    <location>
        <begin position="10"/>
        <end position="21"/>
    </location>
</feature>
<dbReference type="GO" id="GO:0003779">
    <property type="term" value="F:actin binding"/>
    <property type="evidence" value="ECO:0007669"/>
    <property type="project" value="TreeGrafter"/>
</dbReference>
<feature type="region of interest" description="Disordered" evidence="7">
    <location>
        <begin position="1"/>
        <end position="21"/>
    </location>
</feature>
<feature type="compositionally biased region" description="Basic and acidic residues" evidence="7">
    <location>
        <begin position="495"/>
        <end position="508"/>
    </location>
</feature>
<dbReference type="Pfam" id="PF22975">
    <property type="entry name" value="EPS8_2nd"/>
    <property type="match status" value="1"/>
</dbReference>
<evidence type="ECO:0000256" key="7">
    <source>
        <dbReference type="SAM" id="MobiDB-lite"/>
    </source>
</evidence>
<dbReference type="Proteomes" id="UP000677054">
    <property type="component" value="Unassembled WGS sequence"/>
</dbReference>
<dbReference type="GO" id="GO:0005737">
    <property type="term" value="C:cytoplasm"/>
    <property type="evidence" value="ECO:0007669"/>
    <property type="project" value="UniProtKB-SubCell"/>
</dbReference>
<dbReference type="GO" id="GO:0035023">
    <property type="term" value="P:regulation of Rho protein signal transduction"/>
    <property type="evidence" value="ECO:0007669"/>
    <property type="project" value="TreeGrafter"/>
</dbReference>
<dbReference type="GO" id="GO:0007266">
    <property type="term" value="P:Rho protein signal transduction"/>
    <property type="evidence" value="ECO:0007669"/>
    <property type="project" value="TreeGrafter"/>
</dbReference>
<evidence type="ECO:0000256" key="2">
    <source>
        <dbReference type="ARBA" id="ARBA00006197"/>
    </source>
</evidence>
<dbReference type="SUPFAM" id="SSF50729">
    <property type="entry name" value="PH domain-like"/>
    <property type="match status" value="1"/>
</dbReference>
<dbReference type="InterPro" id="IPR035462">
    <property type="entry name" value="Eps8_SH3"/>
</dbReference>
<dbReference type="Pfam" id="PF08416">
    <property type="entry name" value="PTB"/>
    <property type="match status" value="1"/>
</dbReference>